<keyword evidence="4" id="KW-1185">Reference proteome</keyword>
<dbReference type="PRINTS" id="PR01805">
    <property type="entry name" value="VACJLIPOPROT"/>
</dbReference>
<dbReference type="Proteomes" id="UP001157134">
    <property type="component" value="Unassembled WGS sequence"/>
</dbReference>
<protein>
    <submittedName>
        <fullName evidence="3">ABC transporter</fullName>
    </submittedName>
</protein>
<evidence type="ECO:0000256" key="2">
    <source>
        <dbReference type="ARBA" id="ARBA00022729"/>
    </source>
</evidence>
<reference evidence="3 4" key="1">
    <citation type="submission" date="2023-03" db="EMBL/GenBank/DDBJ databases">
        <title>Thalassotalea loyana LMG 22536T draft genome sequence.</title>
        <authorList>
            <person name="Sawabe T."/>
        </authorList>
    </citation>
    <scope>NUCLEOTIDE SEQUENCE [LARGE SCALE GENOMIC DNA]</scope>
    <source>
        <strain evidence="3 4">LMG 22536</strain>
    </source>
</reference>
<dbReference type="RefSeq" id="WP_284296304.1">
    <property type="nucleotide sequence ID" value="NZ_BSSV01000001.1"/>
</dbReference>
<evidence type="ECO:0000256" key="1">
    <source>
        <dbReference type="ARBA" id="ARBA00010634"/>
    </source>
</evidence>
<dbReference type="Pfam" id="PF04333">
    <property type="entry name" value="MlaA"/>
    <property type="match status" value="1"/>
</dbReference>
<evidence type="ECO:0000313" key="3">
    <source>
        <dbReference type="EMBL" id="GLX84699.1"/>
    </source>
</evidence>
<dbReference type="EMBL" id="BSSV01000001">
    <property type="protein sequence ID" value="GLX84699.1"/>
    <property type="molecule type" value="Genomic_DNA"/>
</dbReference>
<comment type="caution">
    <text evidence="3">The sequence shown here is derived from an EMBL/GenBank/DDBJ whole genome shotgun (WGS) entry which is preliminary data.</text>
</comment>
<dbReference type="PROSITE" id="PS51257">
    <property type="entry name" value="PROKAR_LIPOPROTEIN"/>
    <property type="match status" value="1"/>
</dbReference>
<dbReference type="InterPro" id="IPR007428">
    <property type="entry name" value="MlaA"/>
</dbReference>
<comment type="similarity">
    <text evidence="1">Belongs to the MlaA family.</text>
</comment>
<proteinExistence type="inferred from homology"/>
<gene>
    <name evidence="3" type="primary">mlaA</name>
    <name evidence="3" type="ORF">tloyanaT_09510</name>
</gene>
<sequence length="271" mass="30532">MIKFEALTKSTISTFFVLAFSILSVGCSSTPEQQDAPAAEINDPLESINRPLWVFTWEYADKYVTRPVTNAYVAIMPMFMREGLLNMAENLNEPSSMINNLLQGKFKAAGNDAGRFIINSTVGLLGFYDPASDFELEQSQEEFGEVLATYGVGDGAYLMIPVLGPSSVREEVGDFIDHSYFPIGDLAFWPGIFRRAIIGLEARADFGEREQIIDNSVDSYQFVKTSYYQNMLFRVYDGNPPVFVDEDEEAELDDYLESLDEIDLDEIEEQE</sequence>
<organism evidence="3 4">
    <name type="scientific">Thalassotalea loyana</name>
    <dbReference type="NCBI Taxonomy" id="280483"/>
    <lineage>
        <taxon>Bacteria</taxon>
        <taxon>Pseudomonadati</taxon>
        <taxon>Pseudomonadota</taxon>
        <taxon>Gammaproteobacteria</taxon>
        <taxon>Alteromonadales</taxon>
        <taxon>Colwelliaceae</taxon>
        <taxon>Thalassotalea</taxon>
    </lineage>
</organism>
<name>A0ABQ6HAZ5_9GAMM</name>
<accession>A0ABQ6HAZ5</accession>
<evidence type="ECO:0000313" key="4">
    <source>
        <dbReference type="Proteomes" id="UP001157134"/>
    </source>
</evidence>
<dbReference type="PANTHER" id="PTHR30035">
    <property type="entry name" value="LIPOPROTEIN VACJ-RELATED"/>
    <property type="match status" value="1"/>
</dbReference>
<dbReference type="PANTHER" id="PTHR30035:SF3">
    <property type="entry name" value="INTERMEMBRANE PHOSPHOLIPID TRANSPORT SYSTEM LIPOPROTEIN MLAA"/>
    <property type="match status" value="1"/>
</dbReference>
<keyword evidence="2" id="KW-0732">Signal</keyword>